<evidence type="ECO:0000256" key="2">
    <source>
        <dbReference type="ARBA" id="ARBA00022723"/>
    </source>
</evidence>
<dbReference type="Gene3D" id="1.20.120.520">
    <property type="entry name" value="nmb1532 protein domain like"/>
    <property type="match status" value="1"/>
</dbReference>
<dbReference type="InterPro" id="IPR017921">
    <property type="entry name" value="Znf_CTCHY"/>
</dbReference>
<evidence type="ECO:0000256" key="4">
    <source>
        <dbReference type="ARBA" id="ARBA00022833"/>
    </source>
</evidence>
<dbReference type="PANTHER" id="PTHR21319:SF0">
    <property type="entry name" value="AND RING FINGER DOMAIN PROTEIN, PUTATIVE (AFU_ORTHOLOGUE AFUA_1G08900)-RELATED"/>
    <property type="match status" value="1"/>
</dbReference>
<dbReference type="PROSITE" id="PS51270">
    <property type="entry name" value="ZF_CTCHY"/>
    <property type="match status" value="1"/>
</dbReference>
<evidence type="ECO:0000259" key="8">
    <source>
        <dbReference type="PROSITE" id="PS51270"/>
    </source>
</evidence>
<dbReference type="InterPro" id="IPR020103">
    <property type="entry name" value="PsdUridine_synth_cat_dom_sf"/>
</dbReference>
<proteinExistence type="inferred from homology"/>
<dbReference type="SUPFAM" id="SSF55120">
    <property type="entry name" value="Pseudouridine synthase"/>
    <property type="match status" value="1"/>
</dbReference>
<dbReference type="InterPro" id="IPR018496">
    <property type="entry name" value="PsdUridine_synth_RsuA/RluB_CS"/>
</dbReference>
<dbReference type="CDD" id="cd12108">
    <property type="entry name" value="Hr-like"/>
    <property type="match status" value="1"/>
</dbReference>
<evidence type="ECO:0008006" key="11">
    <source>
        <dbReference type="Google" id="ProtNLM"/>
    </source>
</evidence>
<keyword evidence="3 5" id="KW-0863">Zinc-finger</keyword>
<dbReference type="PANTHER" id="PTHR21319">
    <property type="entry name" value="RING FINGER AND CHY ZINC FINGER DOMAIN-CONTAINING PROTEIN 1"/>
    <property type="match status" value="1"/>
</dbReference>
<comment type="similarity">
    <text evidence="1">Belongs to the pseudouridine synthase RsuA family.</text>
</comment>
<sequence>MGGCATRRAGRRRSSIFCPAGFPDRPAGRLDKDTTGLLLFTDDGAVSKRLISAGTTTKAYVLDVAGVPAAPLAAALRSLAEPLDDVTPHTRERVRTAPAEVSIEARRAATATLAVVIAEGRNRQLVSARRGGRQQAHPKTSRRGNPGEMRARAAPSRKRKEIVSRSPLVEITLLHRAMRFELESMCQLASGLAGMGRYAEGLHALERRYRDFDAVFSSHSSAEDDFIFPALARKGCSLAAEAADEHIEEANAMQACEAAVVEASARGVTRETVAVLVSLKERLCEHMMREEDQIFPALARFDDCELGVLVGLVIGSRPADVLAKTIRMEVNHLAPEHARHVLATMCDVAKRTKFREWLDHELGSTQRVPPPPLLGANPPPPPPATPPKPMAPCPHYGHTTRVRAPCCGATVCCRKCHDAAGCGKAMESARVEQMLCGACGVWGPVGGVCGGCGTKAAAYHCGVCKLFDSSMILTYHCPFCNVCRRGHGLGIDFHHCMKCNMCVSLANLDTHVCAGAAGRGGGASPSCSLSGESLFHSTDTIACLPCGHPALASAIAAAVSAIPPPSCRLCAAEGRTKGLSFFSKRQKGM</sequence>
<evidence type="ECO:0000313" key="10">
    <source>
        <dbReference type="Proteomes" id="UP001363151"/>
    </source>
</evidence>
<dbReference type="InterPro" id="IPR037274">
    <property type="entry name" value="Znf_CHY_sf"/>
</dbReference>
<dbReference type="Pfam" id="PF05495">
    <property type="entry name" value="zf-CHY"/>
    <property type="match status" value="1"/>
</dbReference>
<feature type="region of interest" description="Disordered" evidence="6">
    <location>
        <begin position="126"/>
        <end position="159"/>
    </location>
</feature>
<evidence type="ECO:0000313" key="9">
    <source>
        <dbReference type="EMBL" id="KAK7247986.1"/>
    </source>
</evidence>
<keyword evidence="10" id="KW-1185">Reference proteome</keyword>
<keyword evidence="2" id="KW-0479">Metal-binding</keyword>
<dbReference type="InterPro" id="IPR008913">
    <property type="entry name" value="Znf_CHY"/>
</dbReference>
<comment type="caution">
    <text evidence="9">The sequence shown here is derived from an EMBL/GenBank/DDBJ whole genome shotgun (WGS) entry which is preliminary data.</text>
</comment>
<name>A0ABR1G3S9_AURAN</name>
<evidence type="ECO:0000256" key="1">
    <source>
        <dbReference type="ARBA" id="ARBA00008348"/>
    </source>
</evidence>
<protein>
    <recommendedName>
        <fullName evidence="11">Hemerythrin-like domain-containing protein</fullName>
    </recommendedName>
</protein>
<dbReference type="EMBL" id="JBBJCI010000122">
    <property type="protein sequence ID" value="KAK7247986.1"/>
    <property type="molecule type" value="Genomic_DNA"/>
</dbReference>
<dbReference type="InterPro" id="IPR006145">
    <property type="entry name" value="PsdUridine_synth_RsuA/RluA"/>
</dbReference>
<evidence type="ECO:0000256" key="5">
    <source>
        <dbReference type="PROSITE-ProRule" id="PRU00601"/>
    </source>
</evidence>
<dbReference type="Pfam" id="PF01814">
    <property type="entry name" value="Hemerythrin"/>
    <property type="match status" value="1"/>
</dbReference>
<evidence type="ECO:0000256" key="6">
    <source>
        <dbReference type="SAM" id="MobiDB-lite"/>
    </source>
</evidence>
<keyword evidence="4" id="KW-0862">Zinc</keyword>
<dbReference type="SUPFAM" id="SSF161245">
    <property type="entry name" value="Zinc hairpin stack"/>
    <property type="match status" value="1"/>
</dbReference>
<feature type="compositionally biased region" description="Pro residues" evidence="6">
    <location>
        <begin position="368"/>
        <end position="386"/>
    </location>
</feature>
<organism evidence="9 10">
    <name type="scientific">Aureococcus anophagefferens</name>
    <name type="common">Harmful bloom alga</name>
    <dbReference type="NCBI Taxonomy" id="44056"/>
    <lineage>
        <taxon>Eukaryota</taxon>
        <taxon>Sar</taxon>
        <taxon>Stramenopiles</taxon>
        <taxon>Ochrophyta</taxon>
        <taxon>Pelagophyceae</taxon>
        <taxon>Pelagomonadales</taxon>
        <taxon>Pelagomonadaceae</taxon>
        <taxon>Aureococcus</taxon>
    </lineage>
</organism>
<dbReference type="InterPro" id="IPR037275">
    <property type="entry name" value="Znf_CTCHY_sf"/>
</dbReference>
<dbReference type="PROSITE" id="PS51266">
    <property type="entry name" value="ZF_CHY"/>
    <property type="match status" value="1"/>
</dbReference>
<accession>A0ABR1G3S9</accession>
<dbReference type="PROSITE" id="PS01149">
    <property type="entry name" value="PSI_RSU"/>
    <property type="match status" value="1"/>
</dbReference>
<feature type="domain" description="CTCHY-type" evidence="8">
    <location>
        <begin position="456"/>
        <end position="521"/>
    </location>
</feature>
<gene>
    <name evidence="9" type="ORF">SO694_00086047</name>
</gene>
<evidence type="ECO:0000256" key="3">
    <source>
        <dbReference type="ARBA" id="ARBA00022771"/>
    </source>
</evidence>
<dbReference type="SUPFAM" id="SSF161219">
    <property type="entry name" value="CHY zinc finger-like"/>
    <property type="match status" value="1"/>
</dbReference>
<dbReference type="Pfam" id="PF00849">
    <property type="entry name" value="PseudoU_synth_2"/>
    <property type="match status" value="1"/>
</dbReference>
<feature type="region of interest" description="Disordered" evidence="6">
    <location>
        <begin position="362"/>
        <end position="386"/>
    </location>
</feature>
<dbReference type="InterPro" id="IPR012312">
    <property type="entry name" value="Hemerythrin-like"/>
</dbReference>
<reference evidence="9 10" key="1">
    <citation type="submission" date="2024-03" db="EMBL/GenBank/DDBJ databases">
        <title>Aureococcus anophagefferens CCMP1851 and Kratosvirus quantuckense: Draft genome of a second virus-susceptible host strain in the model system.</title>
        <authorList>
            <person name="Chase E."/>
            <person name="Truchon A.R."/>
            <person name="Schepens W."/>
            <person name="Wilhelm S.W."/>
        </authorList>
    </citation>
    <scope>NUCLEOTIDE SEQUENCE [LARGE SCALE GENOMIC DNA]</scope>
    <source>
        <strain evidence="9 10">CCMP1851</strain>
    </source>
</reference>
<dbReference type="Gene3D" id="3.30.2350.10">
    <property type="entry name" value="Pseudouridine synthase"/>
    <property type="match status" value="1"/>
</dbReference>
<evidence type="ECO:0000259" key="7">
    <source>
        <dbReference type="PROSITE" id="PS51266"/>
    </source>
</evidence>
<feature type="domain" description="CHY-type" evidence="7">
    <location>
        <begin position="386"/>
        <end position="454"/>
    </location>
</feature>
<dbReference type="Proteomes" id="UP001363151">
    <property type="component" value="Unassembled WGS sequence"/>
</dbReference>